<reference evidence="2" key="1">
    <citation type="submission" date="2023-03" db="EMBL/GenBank/DDBJ databases">
        <authorList>
            <person name="Shen W."/>
            <person name="Cai J."/>
        </authorList>
    </citation>
    <scope>NUCLEOTIDE SEQUENCE</scope>
    <source>
        <strain evidence="2">B646-2</strain>
        <strain evidence="3">Y15</strain>
    </source>
</reference>
<sequence>MKQDLVATFTNGLGKTHDWKYSNLKNDLPIPVIKEACELLTTLDIFEENGVKLFDSVVTAKIITTKETEIFDKEKEPEEAIPCEKEKTVLSPKIEKEPEMPAVKTGSIYDYLFNTSKNALAKKLEEPTEMRNDSPSLIINAPQIGEKTITSLEKHTVGDSSPSLAAPTDVPEQDSTQKGFLARLRRKINRNKDDPDIRSRNGHASS</sequence>
<evidence type="ECO:0000313" key="2">
    <source>
        <dbReference type="EMBL" id="MDT2537548.1"/>
    </source>
</evidence>
<dbReference type="RefSeq" id="WP_010744068.1">
    <property type="nucleotide sequence ID" value="NZ_CABLCA010000046.1"/>
</dbReference>
<evidence type="ECO:0000313" key="3">
    <source>
        <dbReference type="EMBL" id="MDT2544607.1"/>
    </source>
</evidence>
<dbReference type="EMBL" id="JARPXL010000008">
    <property type="protein sequence ID" value="MDT2544607.1"/>
    <property type="molecule type" value="Genomic_DNA"/>
</dbReference>
<evidence type="ECO:0000256" key="1">
    <source>
        <dbReference type="SAM" id="MobiDB-lite"/>
    </source>
</evidence>
<dbReference type="Proteomes" id="UP001254770">
    <property type="component" value="Unassembled WGS sequence"/>
</dbReference>
<dbReference type="Proteomes" id="UP001249240">
    <property type="component" value="Unassembled WGS sequence"/>
</dbReference>
<organism evidence="2 4">
    <name type="scientific">Enterococcus raffinosus</name>
    <dbReference type="NCBI Taxonomy" id="71452"/>
    <lineage>
        <taxon>Bacteria</taxon>
        <taxon>Bacillati</taxon>
        <taxon>Bacillota</taxon>
        <taxon>Bacilli</taxon>
        <taxon>Lactobacillales</taxon>
        <taxon>Enterococcaceae</taxon>
        <taxon>Enterococcus</taxon>
    </lineage>
</organism>
<protein>
    <submittedName>
        <fullName evidence="2">DUF2922 family protein</fullName>
    </submittedName>
</protein>
<name>A0AAW8SW60_9ENTE</name>
<evidence type="ECO:0000313" key="4">
    <source>
        <dbReference type="Proteomes" id="UP001249240"/>
    </source>
</evidence>
<feature type="region of interest" description="Disordered" evidence="1">
    <location>
        <begin position="154"/>
        <end position="206"/>
    </location>
</feature>
<dbReference type="InterPro" id="IPR021321">
    <property type="entry name" value="DUF2922"/>
</dbReference>
<dbReference type="EMBL" id="JARPXM010000003">
    <property type="protein sequence ID" value="MDT2537548.1"/>
    <property type="molecule type" value="Genomic_DNA"/>
</dbReference>
<feature type="compositionally biased region" description="Basic and acidic residues" evidence="1">
    <location>
        <begin position="190"/>
        <end position="199"/>
    </location>
</feature>
<comment type="caution">
    <text evidence="2">The sequence shown here is derived from an EMBL/GenBank/DDBJ whole genome shotgun (WGS) entry which is preliminary data.</text>
</comment>
<accession>A0AAW8SW60</accession>
<gene>
    <name evidence="3" type="ORF">P7D69_09685</name>
    <name evidence="2" type="ORF">P7D78_05400</name>
</gene>
<dbReference type="Pfam" id="PF11148">
    <property type="entry name" value="DUF2922"/>
    <property type="match status" value="1"/>
</dbReference>
<dbReference type="AlphaFoldDB" id="A0AAW8SW60"/>
<proteinExistence type="predicted"/>